<proteinExistence type="predicted"/>
<dbReference type="EMBL" id="HBUF01131468">
    <property type="protein sequence ID" value="CAG6644268.1"/>
    <property type="molecule type" value="Transcribed_RNA"/>
</dbReference>
<dbReference type="EMBL" id="HBUF01131466">
    <property type="protein sequence ID" value="CAG6644262.1"/>
    <property type="molecule type" value="Transcribed_RNA"/>
</dbReference>
<evidence type="ECO:0000256" key="2">
    <source>
        <dbReference type="SAM" id="Phobius"/>
    </source>
</evidence>
<protein>
    <submittedName>
        <fullName evidence="3">Uncharacterized protein</fullName>
    </submittedName>
</protein>
<sequence>MIRNEIVKQEAYASSRAARHETRANPPHGLLLQSPSQGVSVALCRGVGLLLLAKHRAPFHANHHALPHARRRVLLLVKALSVVKAPVPRGKCQTPHLARNLALRRKKCRSPLASQGPHPRGLGSGKDPPPGEGVSLPHVKHALALHLKCFTTDLLIKLFILPVIDRLHWFIIKLKIGILTCIIIYLLKLAS</sequence>
<feature type="transmembrane region" description="Helical" evidence="2">
    <location>
        <begin position="167"/>
        <end position="187"/>
    </location>
</feature>
<feature type="region of interest" description="Disordered" evidence="1">
    <location>
        <begin position="109"/>
        <end position="133"/>
    </location>
</feature>
<keyword evidence="2" id="KW-1133">Transmembrane helix</keyword>
<evidence type="ECO:0000313" key="3">
    <source>
        <dbReference type="EMBL" id="CAG6644262.1"/>
    </source>
</evidence>
<keyword evidence="2" id="KW-0472">Membrane</keyword>
<organism evidence="3">
    <name type="scientific">Cacopsylla melanoneura</name>
    <dbReference type="NCBI Taxonomy" id="428564"/>
    <lineage>
        <taxon>Eukaryota</taxon>
        <taxon>Metazoa</taxon>
        <taxon>Ecdysozoa</taxon>
        <taxon>Arthropoda</taxon>
        <taxon>Hexapoda</taxon>
        <taxon>Insecta</taxon>
        <taxon>Pterygota</taxon>
        <taxon>Neoptera</taxon>
        <taxon>Paraneoptera</taxon>
        <taxon>Hemiptera</taxon>
        <taxon>Sternorrhyncha</taxon>
        <taxon>Psylloidea</taxon>
        <taxon>Psyllidae</taxon>
        <taxon>Psyllinae</taxon>
        <taxon>Cacopsylla</taxon>
    </lineage>
</organism>
<reference evidence="3" key="1">
    <citation type="submission" date="2021-05" db="EMBL/GenBank/DDBJ databases">
        <authorList>
            <person name="Alioto T."/>
            <person name="Alioto T."/>
            <person name="Gomez Garrido J."/>
        </authorList>
    </citation>
    <scope>NUCLEOTIDE SEQUENCE</scope>
</reference>
<accession>A0A8D8R8M0</accession>
<name>A0A8D8R8M0_9HEMI</name>
<dbReference type="AlphaFoldDB" id="A0A8D8R8M0"/>
<evidence type="ECO:0000256" key="1">
    <source>
        <dbReference type="SAM" id="MobiDB-lite"/>
    </source>
</evidence>
<keyword evidence="2" id="KW-0812">Transmembrane</keyword>